<name>A0A5F9DTX0_RABIT</name>
<dbReference type="AlphaFoldDB" id="A0A5F9DTX0"/>
<dbReference type="CTD" id="100505478"/>
<evidence type="ECO:0000256" key="1">
    <source>
        <dbReference type="SAM" id="MobiDB-lite"/>
    </source>
</evidence>
<dbReference type="KEGG" id="ocu:103352029"/>
<dbReference type="InParanoid" id="A0A5F9DTX0"/>
<evidence type="ECO:0000313" key="2">
    <source>
        <dbReference type="Ensembl" id="ENSOCUP00000048988.1"/>
    </source>
</evidence>
<feature type="compositionally biased region" description="Polar residues" evidence="1">
    <location>
        <begin position="22"/>
        <end position="45"/>
    </location>
</feature>
<dbReference type="OrthoDB" id="9801193at2759"/>
<reference evidence="2" key="3">
    <citation type="submission" date="2025-09" db="UniProtKB">
        <authorList>
            <consortium name="Ensembl"/>
        </authorList>
    </citation>
    <scope>IDENTIFICATION</scope>
    <source>
        <strain evidence="2">Thorbecke</strain>
    </source>
</reference>
<dbReference type="GeneID" id="127490286"/>
<evidence type="ECO:0000313" key="3">
    <source>
        <dbReference type="Proteomes" id="UP000001811"/>
    </source>
</evidence>
<gene>
    <name evidence="2" type="primary">TEX48</name>
</gene>
<keyword evidence="3" id="KW-1185">Reference proteome</keyword>
<reference evidence="2 3" key="1">
    <citation type="journal article" date="2011" name="Nature">
        <title>A high-resolution map of human evolutionary constraint using 29 mammals.</title>
        <authorList>
            <person name="Lindblad-Toh K."/>
            <person name="Garber M."/>
            <person name="Zuk O."/>
            <person name="Lin M.F."/>
            <person name="Parker B.J."/>
            <person name="Washietl S."/>
            <person name="Kheradpour P."/>
            <person name="Ernst J."/>
            <person name="Jordan G."/>
            <person name="Mauceli E."/>
            <person name="Ward L.D."/>
            <person name="Lowe C.B."/>
            <person name="Holloway A.K."/>
            <person name="Clamp M."/>
            <person name="Gnerre S."/>
            <person name="Alfoldi J."/>
            <person name="Beal K."/>
            <person name="Chang J."/>
            <person name="Clawson H."/>
            <person name="Cuff J."/>
            <person name="Di Palma F."/>
            <person name="Fitzgerald S."/>
            <person name="Flicek P."/>
            <person name="Guttman M."/>
            <person name="Hubisz M.J."/>
            <person name="Jaffe D.B."/>
            <person name="Jungreis I."/>
            <person name="Kent W.J."/>
            <person name="Kostka D."/>
            <person name="Lara M."/>
            <person name="Martins A.L."/>
            <person name="Massingham T."/>
            <person name="Moltke I."/>
            <person name="Raney B.J."/>
            <person name="Rasmussen M.D."/>
            <person name="Robinson J."/>
            <person name="Stark A."/>
            <person name="Vilella A.J."/>
            <person name="Wen J."/>
            <person name="Xie X."/>
            <person name="Zody M.C."/>
            <person name="Baldwin J."/>
            <person name="Bloom T."/>
            <person name="Chin C.W."/>
            <person name="Heiman D."/>
            <person name="Nicol R."/>
            <person name="Nusbaum C."/>
            <person name="Young S."/>
            <person name="Wilkinson J."/>
            <person name="Worley K.C."/>
            <person name="Kovar C.L."/>
            <person name="Muzny D.M."/>
            <person name="Gibbs R.A."/>
            <person name="Cree A."/>
            <person name="Dihn H.H."/>
            <person name="Fowler G."/>
            <person name="Jhangiani S."/>
            <person name="Joshi V."/>
            <person name="Lee S."/>
            <person name="Lewis L.R."/>
            <person name="Nazareth L.V."/>
            <person name="Okwuonu G."/>
            <person name="Santibanez J."/>
            <person name="Warren W.C."/>
            <person name="Mardis E.R."/>
            <person name="Weinstock G.M."/>
            <person name="Wilson R.K."/>
            <person name="Delehaunty K."/>
            <person name="Dooling D."/>
            <person name="Fronik C."/>
            <person name="Fulton L."/>
            <person name="Fulton B."/>
            <person name="Graves T."/>
            <person name="Minx P."/>
            <person name="Sodergren E."/>
            <person name="Birney E."/>
            <person name="Margulies E.H."/>
            <person name="Herrero J."/>
            <person name="Green E.D."/>
            <person name="Haussler D."/>
            <person name="Siepel A."/>
            <person name="Goldman N."/>
            <person name="Pollard K.S."/>
            <person name="Pedersen J.S."/>
            <person name="Lander E.S."/>
            <person name="Kellis M."/>
        </authorList>
    </citation>
    <scope>NUCLEOTIDE SEQUENCE [LARGE SCALE GENOMIC DNA]</scope>
    <source>
        <strain evidence="3">Thorbecke</strain>
    </source>
</reference>
<proteinExistence type="predicted"/>
<organism evidence="2 3">
    <name type="scientific">Oryctolagus cuniculus</name>
    <name type="common">Rabbit</name>
    <dbReference type="NCBI Taxonomy" id="9986"/>
    <lineage>
        <taxon>Eukaryota</taxon>
        <taxon>Metazoa</taxon>
        <taxon>Chordata</taxon>
        <taxon>Craniata</taxon>
        <taxon>Vertebrata</taxon>
        <taxon>Euteleostomi</taxon>
        <taxon>Mammalia</taxon>
        <taxon>Eutheria</taxon>
        <taxon>Euarchontoglires</taxon>
        <taxon>Glires</taxon>
        <taxon>Lagomorpha</taxon>
        <taxon>Leporidae</taxon>
        <taxon>Oryctolagus</taxon>
    </lineage>
</organism>
<dbReference type="GeneTree" id="ENSGT00520000058076"/>
<accession>A0A5F9DTX0</accession>
<dbReference type="Bgee" id="ENSOCUG00000030181">
    <property type="expression patterns" value="Expressed in testis"/>
</dbReference>
<protein>
    <submittedName>
        <fullName evidence="2">Testis expressed 48</fullName>
    </submittedName>
</protein>
<dbReference type="STRING" id="9986.ENSOCUP00000048988"/>
<dbReference type="Proteomes" id="UP000001811">
    <property type="component" value="Unplaced"/>
</dbReference>
<feature type="region of interest" description="Disordered" evidence="1">
    <location>
        <begin position="22"/>
        <end position="94"/>
    </location>
</feature>
<sequence length="119" mass="13385">MASYKNLASKIFCLCCKDCQEPQATDDSKVPSQTQGHQPPTSNLQLPKDEQGKNPKHANSSSCLPLGQPLIHPEKRASSSSSEFEDVDTHAPQRGFYKRNLNRYSQERWPFQPCLIGRP</sequence>
<dbReference type="Ensembl" id="ENSOCUT00000057979.1">
    <property type="protein sequence ID" value="ENSOCUP00000048988.1"/>
    <property type="gene ID" value="ENSOCUG00000030181.1"/>
</dbReference>
<reference evidence="2" key="2">
    <citation type="submission" date="2025-08" db="UniProtKB">
        <authorList>
            <consortium name="Ensembl"/>
        </authorList>
    </citation>
    <scope>IDENTIFICATION</scope>
    <source>
        <strain evidence="2">Thorbecke</strain>
    </source>
</reference>